<accession>A0A2A5WDH1</accession>
<sequence length="443" mass="49254">MYMALVSTGVFLNSHAAEIDSSTEAFLEIPRPAEFHVEITERDGPVFANSNGKTLYKWPLHKLRNGYSGEPPGTPMCYDEVVTVTAGFMSPYPPGIKLPEPEERLSCTELWPPVLAKDNAEEIGKWTVVERRDGSKQWAYDEQPLYTSVRDHFAGDVIGGSTKRYGGDSPAYRVPIGPPSQLPPGFAVRTTTVGRMLTSDKNESIYEFEGDTAAIINCIDACLNNWRPVVAPALARAQGEWDLLERSPGVRQWVYRGKPLYTHILDTKSWSQQGSDVPGWTNVFTQQAPSFPQSFTVQSSIAGDVLADVNGRTIYVYRCGEDSIDQLACDHPEDTQIYRLAMCGAGNPAKCLQHWPYLIAGANETSVNRSWRIITIDPKTGRLTSNEGEDSLRVWSYRDRPVYLFGGDSRPGDVNGGGTGEWRGQRNGLKAFWLRDDFMNGIL</sequence>
<comment type="caution">
    <text evidence="1">The sequence shown here is derived from an EMBL/GenBank/DDBJ whole genome shotgun (WGS) entry which is preliminary data.</text>
</comment>
<proteinExistence type="predicted"/>
<evidence type="ECO:0000313" key="2">
    <source>
        <dbReference type="Proteomes" id="UP000219329"/>
    </source>
</evidence>
<dbReference type="Proteomes" id="UP000219329">
    <property type="component" value="Unassembled WGS sequence"/>
</dbReference>
<dbReference type="PANTHER" id="PTHR39335:SF1">
    <property type="entry name" value="BLL4220 PROTEIN"/>
    <property type="match status" value="1"/>
</dbReference>
<protein>
    <submittedName>
        <fullName evidence="1">Uncharacterized protein</fullName>
    </submittedName>
</protein>
<organism evidence="1 2">
    <name type="scientific">OM182 bacterium MED-G28</name>
    <dbReference type="NCBI Taxonomy" id="1986256"/>
    <lineage>
        <taxon>Bacteria</taxon>
        <taxon>Pseudomonadati</taxon>
        <taxon>Pseudomonadota</taxon>
        <taxon>Gammaproteobacteria</taxon>
        <taxon>OMG group</taxon>
        <taxon>OM182 clade</taxon>
    </lineage>
</organism>
<gene>
    <name evidence="1" type="ORF">CNF02_04955</name>
</gene>
<evidence type="ECO:0000313" key="1">
    <source>
        <dbReference type="EMBL" id="PDH34363.1"/>
    </source>
</evidence>
<dbReference type="GO" id="GO:0043448">
    <property type="term" value="P:alkane catabolic process"/>
    <property type="evidence" value="ECO:0007669"/>
    <property type="project" value="TreeGrafter"/>
</dbReference>
<dbReference type="InterPro" id="IPR005297">
    <property type="entry name" value="Lipoprotein_repeat"/>
</dbReference>
<dbReference type="PANTHER" id="PTHR39335">
    <property type="entry name" value="BLL4220 PROTEIN"/>
    <property type="match status" value="1"/>
</dbReference>
<dbReference type="AlphaFoldDB" id="A0A2A5WDH1"/>
<dbReference type="Pfam" id="PF03640">
    <property type="entry name" value="Lipoprotein_15"/>
    <property type="match status" value="1"/>
</dbReference>
<dbReference type="EMBL" id="NTJZ01000004">
    <property type="protein sequence ID" value="PDH34363.1"/>
    <property type="molecule type" value="Genomic_DNA"/>
</dbReference>
<name>A0A2A5WDH1_9GAMM</name>
<reference evidence="1 2" key="1">
    <citation type="submission" date="2017-08" db="EMBL/GenBank/DDBJ databases">
        <title>Fine stratification of microbial communities through a metagenomic profile of the photic zone.</title>
        <authorList>
            <person name="Haro-Moreno J.M."/>
            <person name="Lopez-Perez M."/>
            <person name="De La Torre J."/>
            <person name="Picazo A."/>
            <person name="Camacho A."/>
            <person name="Rodriguez-Valera F."/>
        </authorList>
    </citation>
    <scope>NUCLEOTIDE SEQUENCE [LARGE SCALE GENOMIC DNA]</scope>
    <source>
        <strain evidence="1">MED-G28</strain>
    </source>
</reference>